<dbReference type="AlphaFoldDB" id="A0A7S4SQ57"/>
<proteinExistence type="predicted"/>
<dbReference type="PROSITE" id="PS51608">
    <property type="entry name" value="SAM_MT_UBIE"/>
    <property type="match status" value="1"/>
</dbReference>
<dbReference type="PANTHER" id="PTHR43591">
    <property type="entry name" value="METHYLTRANSFERASE"/>
    <property type="match status" value="1"/>
</dbReference>
<evidence type="ECO:0000256" key="4">
    <source>
        <dbReference type="SAM" id="Phobius"/>
    </source>
</evidence>
<reference evidence="5" key="1">
    <citation type="submission" date="2021-01" db="EMBL/GenBank/DDBJ databases">
        <authorList>
            <person name="Corre E."/>
            <person name="Pelletier E."/>
            <person name="Niang G."/>
            <person name="Scheremetjew M."/>
            <person name="Finn R."/>
            <person name="Kale V."/>
            <person name="Holt S."/>
            <person name="Cochrane G."/>
            <person name="Meng A."/>
            <person name="Brown T."/>
            <person name="Cohen L."/>
        </authorList>
    </citation>
    <scope>NUCLEOTIDE SEQUENCE</scope>
    <source>
        <strain evidence="5">GSO104</strain>
    </source>
</reference>
<keyword evidence="3" id="KW-0949">S-adenosyl-L-methionine</keyword>
<dbReference type="EMBL" id="HBNS01050981">
    <property type="protein sequence ID" value="CAE4651909.1"/>
    <property type="molecule type" value="Transcribed_RNA"/>
</dbReference>
<sequence>MGSFCKTFTVTIFLAPVLCIITAPFHWKIAGLARKERKEPPPVDFGTGEMFDKIASRYDFINRALALNLDMGWRRVMVDEVTDSGELFRKGKTAKVLDLATGTADVAILIGEKASEYVQEGATAPADILGVDPSNNMIEVGRDKVSKKDLSDVINLEIGDARHLDGLRDNTYDAVTMSFGIRNVPEKEDALCEIHRVMKKENERKGISSKLCILEFSEPEGDTIMGYGAKMFIRHVVPLWGAFLSGAPKEYMHLQNSIKHFPKPNDFVSMMESLKCGKKGRGSFRVEEVKQLNFGSVQLYVAKPISN</sequence>
<keyword evidence="2" id="KW-0808">Transferase</keyword>
<name>A0A7S4SQ57_9STRA</name>
<keyword evidence="1" id="KW-0489">Methyltransferase</keyword>
<dbReference type="InterPro" id="IPR004033">
    <property type="entry name" value="UbiE/COQ5_MeTrFase"/>
</dbReference>
<evidence type="ECO:0008006" key="6">
    <source>
        <dbReference type="Google" id="ProtNLM"/>
    </source>
</evidence>
<keyword evidence="4" id="KW-0472">Membrane</keyword>
<gene>
    <name evidence="5" type="ORF">DBRI00130_LOCUS38067</name>
</gene>
<evidence type="ECO:0000313" key="5">
    <source>
        <dbReference type="EMBL" id="CAE4651909.1"/>
    </source>
</evidence>
<dbReference type="Pfam" id="PF01209">
    <property type="entry name" value="Ubie_methyltran"/>
    <property type="match status" value="1"/>
</dbReference>
<dbReference type="GO" id="GO:0008168">
    <property type="term" value="F:methyltransferase activity"/>
    <property type="evidence" value="ECO:0007669"/>
    <property type="project" value="UniProtKB-KW"/>
</dbReference>
<keyword evidence="4" id="KW-1133">Transmembrane helix</keyword>
<dbReference type="Gene3D" id="3.40.50.150">
    <property type="entry name" value="Vaccinia Virus protein VP39"/>
    <property type="match status" value="1"/>
</dbReference>
<protein>
    <recommendedName>
        <fullName evidence="6">Ubiquinone biosynthesis methyltransferase COQ5</fullName>
    </recommendedName>
</protein>
<dbReference type="PANTHER" id="PTHR43591:SF24">
    <property type="entry name" value="2-METHOXY-6-POLYPRENYL-1,4-BENZOQUINOL METHYLASE, MITOCHONDRIAL"/>
    <property type="match status" value="1"/>
</dbReference>
<accession>A0A7S4SQ57</accession>
<evidence type="ECO:0000256" key="3">
    <source>
        <dbReference type="ARBA" id="ARBA00022691"/>
    </source>
</evidence>
<evidence type="ECO:0000256" key="1">
    <source>
        <dbReference type="ARBA" id="ARBA00022603"/>
    </source>
</evidence>
<dbReference type="GO" id="GO:0032259">
    <property type="term" value="P:methylation"/>
    <property type="evidence" value="ECO:0007669"/>
    <property type="project" value="UniProtKB-KW"/>
</dbReference>
<keyword evidence="4" id="KW-0812">Transmembrane</keyword>
<dbReference type="NCBIfam" id="TIGR01934">
    <property type="entry name" value="MenG_MenH_UbiE"/>
    <property type="match status" value="1"/>
</dbReference>
<feature type="transmembrane region" description="Helical" evidence="4">
    <location>
        <begin position="7"/>
        <end position="27"/>
    </location>
</feature>
<evidence type="ECO:0000256" key="2">
    <source>
        <dbReference type="ARBA" id="ARBA00022679"/>
    </source>
</evidence>
<dbReference type="SUPFAM" id="SSF53335">
    <property type="entry name" value="S-adenosyl-L-methionine-dependent methyltransferases"/>
    <property type="match status" value="1"/>
</dbReference>
<dbReference type="InterPro" id="IPR029063">
    <property type="entry name" value="SAM-dependent_MTases_sf"/>
</dbReference>
<dbReference type="CDD" id="cd02440">
    <property type="entry name" value="AdoMet_MTases"/>
    <property type="match status" value="1"/>
</dbReference>
<organism evidence="5">
    <name type="scientific">Ditylum brightwellii</name>
    <dbReference type="NCBI Taxonomy" id="49249"/>
    <lineage>
        <taxon>Eukaryota</taxon>
        <taxon>Sar</taxon>
        <taxon>Stramenopiles</taxon>
        <taxon>Ochrophyta</taxon>
        <taxon>Bacillariophyta</taxon>
        <taxon>Mediophyceae</taxon>
        <taxon>Lithodesmiophycidae</taxon>
        <taxon>Lithodesmiales</taxon>
        <taxon>Lithodesmiaceae</taxon>
        <taxon>Ditylum</taxon>
    </lineage>
</organism>